<evidence type="ECO:0000313" key="1">
    <source>
        <dbReference type="EMBL" id="KUN92518.1"/>
    </source>
</evidence>
<reference evidence="1 2" key="1">
    <citation type="submission" date="2015-10" db="EMBL/GenBank/DDBJ databases">
        <title>Draft genome sequence of Streptomyces caeruleatus NRRL B-24802, type strain for the species Streptomyces caeruleatus.</title>
        <authorList>
            <person name="Ruckert C."/>
            <person name="Winkler A."/>
            <person name="Kalinowski J."/>
            <person name="Kampfer P."/>
            <person name="Glaeser S."/>
        </authorList>
    </citation>
    <scope>NUCLEOTIDE SEQUENCE [LARGE SCALE GENOMIC DNA]</scope>
    <source>
        <strain evidence="1 2">NRRL B-24802</strain>
    </source>
</reference>
<gene>
    <name evidence="1" type="ORF">AQJ67_40250</name>
</gene>
<sequence>MLPGLTRTAAQPASMAVNTYFGRKRTSATTGMPDLRANRRRGAASSADGTATCTSSQPVAVSSTLGCSVASMSAVDVMVIDSTDTGATPPTGTVPTMIWGEVRPVATESGTLSLRGKGIPQSTVVNVPPLSEPARCRDVDACPRRCGVEAGQRLHRDPGDVLRDQPADGQ</sequence>
<comment type="caution">
    <text evidence="1">The sequence shown here is derived from an EMBL/GenBank/DDBJ whole genome shotgun (WGS) entry which is preliminary data.</text>
</comment>
<dbReference type="Proteomes" id="UP000053429">
    <property type="component" value="Unassembled WGS sequence"/>
</dbReference>
<dbReference type="AlphaFoldDB" id="A0A117RIE7"/>
<proteinExistence type="predicted"/>
<dbReference type="STRING" id="661399.AQJ67_40250"/>
<keyword evidence="2" id="KW-1185">Reference proteome</keyword>
<dbReference type="EMBL" id="LMWY01000058">
    <property type="protein sequence ID" value="KUN92518.1"/>
    <property type="molecule type" value="Genomic_DNA"/>
</dbReference>
<name>A0A117RIE7_9ACTN</name>
<organism evidence="1 2">
    <name type="scientific">Streptomyces caeruleatus</name>
    <dbReference type="NCBI Taxonomy" id="661399"/>
    <lineage>
        <taxon>Bacteria</taxon>
        <taxon>Bacillati</taxon>
        <taxon>Actinomycetota</taxon>
        <taxon>Actinomycetes</taxon>
        <taxon>Kitasatosporales</taxon>
        <taxon>Streptomycetaceae</taxon>
        <taxon>Streptomyces</taxon>
    </lineage>
</organism>
<evidence type="ECO:0000313" key="2">
    <source>
        <dbReference type="Proteomes" id="UP000053429"/>
    </source>
</evidence>
<protein>
    <submittedName>
        <fullName evidence="1">Uncharacterized protein</fullName>
    </submittedName>
</protein>
<accession>A0A117RIE7</accession>